<sequence length="60" mass="6503">MKKQLQGIALILFGILVTLASDWLGHYITPDVTVPWILIGLAIGIVGVVLVFKKSKGDNK</sequence>
<keyword evidence="1" id="KW-1133">Transmembrane helix</keyword>
<evidence type="ECO:0000256" key="1">
    <source>
        <dbReference type="SAM" id="Phobius"/>
    </source>
</evidence>
<dbReference type="AlphaFoldDB" id="C8W6N0"/>
<name>C8W6N0_DESAS</name>
<keyword evidence="3" id="KW-1185">Reference proteome</keyword>
<organism evidence="2 3">
    <name type="scientific">Desulfofarcimen acetoxidans (strain ATCC 49208 / DSM 771 / KCTC 5769 / VKM B-1644 / 5575)</name>
    <name type="common">Desulfotomaculum acetoxidans</name>
    <dbReference type="NCBI Taxonomy" id="485916"/>
    <lineage>
        <taxon>Bacteria</taxon>
        <taxon>Bacillati</taxon>
        <taxon>Bacillota</taxon>
        <taxon>Clostridia</taxon>
        <taxon>Eubacteriales</taxon>
        <taxon>Peptococcaceae</taxon>
        <taxon>Desulfofarcimen</taxon>
    </lineage>
</organism>
<feature type="transmembrane region" description="Helical" evidence="1">
    <location>
        <begin position="36"/>
        <end position="52"/>
    </location>
</feature>
<keyword evidence="1" id="KW-0472">Membrane</keyword>
<gene>
    <name evidence="2" type="ordered locus">Dtox_3415</name>
</gene>
<proteinExistence type="predicted"/>
<dbReference type="KEGG" id="dae:Dtox_3415"/>
<evidence type="ECO:0000313" key="3">
    <source>
        <dbReference type="Proteomes" id="UP000002217"/>
    </source>
</evidence>
<dbReference type="Proteomes" id="UP000002217">
    <property type="component" value="Chromosome"/>
</dbReference>
<keyword evidence="1" id="KW-0812">Transmembrane</keyword>
<protein>
    <submittedName>
        <fullName evidence="2">Uncharacterized protein</fullName>
    </submittedName>
</protein>
<reference evidence="2 3" key="1">
    <citation type="journal article" date="2009" name="Stand. Genomic Sci.">
        <title>Complete genome sequence of Desulfotomaculum acetoxidans type strain (5575).</title>
        <authorList>
            <person name="Spring S."/>
            <person name="Lapidus A."/>
            <person name="Schroder M."/>
            <person name="Gleim D."/>
            <person name="Sims D."/>
            <person name="Meincke L."/>
            <person name="Glavina Del Rio T."/>
            <person name="Tice H."/>
            <person name="Copeland A."/>
            <person name="Cheng J.F."/>
            <person name="Lucas S."/>
            <person name="Chen F."/>
            <person name="Nolan M."/>
            <person name="Bruce D."/>
            <person name="Goodwin L."/>
            <person name="Pitluck S."/>
            <person name="Ivanova N."/>
            <person name="Mavromatis K."/>
            <person name="Mikhailova N."/>
            <person name="Pati A."/>
            <person name="Chen A."/>
            <person name="Palaniappan K."/>
            <person name="Land M."/>
            <person name="Hauser L."/>
            <person name="Chang Y.J."/>
            <person name="Jeffries C.D."/>
            <person name="Chain P."/>
            <person name="Saunders E."/>
            <person name="Brettin T."/>
            <person name="Detter J.C."/>
            <person name="Goker M."/>
            <person name="Bristow J."/>
            <person name="Eisen J.A."/>
            <person name="Markowitz V."/>
            <person name="Hugenholtz P."/>
            <person name="Kyrpides N.C."/>
            <person name="Klenk H.P."/>
            <person name="Han C."/>
        </authorList>
    </citation>
    <scope>NUCLEOTIDE SEQUENCE [LARGE SCALE GENOMIC DNA]</scope>
    <source>
        <strain evidence="3">ATCC 49208 / DSM 771 / VKM B-1644</strain>
    </source>
</reference>
<dbReference type="RefSeq" id="WP_015758829.1">
    <property type="nucleotide sequence ID" value="NC_013216.1"/>
</dbReference>
<evidence type="ECO:0000313" key="2">
    <source>
        <dbReference type="EMBL" id="ACV64139.1"/>
    </source>
</evidence>
<dbReference type="EMBL" id="CP001720">
    <property type="protein sequence ID" value="ACV64139.1"/>
    <property type="molecule type" value="Genomic_DNA"/>
</dbReference>
<accession>C8W6N0</accession>
<dbReference type="HOGENOM" id="CLU_2933797_0_0_9"/>